<comment type="similarity">
    <text evidence="3 12">Belongs to the glycogen phosphorylase family.</text>
</comment>
<keyword evidence="4" id="KW-0597">Phosphoprotein</keyword>
<feature type="modified residue" description="N6-(pyridoxal phosphate)lysine" evidence="11">
    <location>
        <position position="656"/>
    </location>
</feature>
<comment type="cofactor">
    <cofactor evidence="2 12">
        <name>pyridoxal 5'-phosphate</name>
        <dbReference type="ChEBI" id="CHEBI:597326"/>
    </cofactor>
</comment>
<dbReference type="SUPFAM" id="SSF53756">
    <property type="entry name" value="UDP-Glycosyltransferase/glycogen phosphorylase"/>
    <property type="match status" value="1"/>
</dbReference>
<evidence type="ECO:0000256" key="3">
    <source>
        <dbReference type="ARBA" id="ARBA00006047"/>
    </source>
</evidence>
<dbReference type="PANTHER" id="PTHR11468:SF3">
    <property type="entry name" value="GLYCOGEN PHOSPHORYLASE, LIVER FORM"/>
    <property type="match status" value="1"/>
</dbReference>
<dbReference type="EC" id="2.4.1.1" evidence="12"/>
<sequence>MASYSKQALADAIYSKLRLNCGRELCEANASHMFRACALVLRDILAERNLDTQNWVRETMSRQVHYMSMEFLLGRSLMKNAFNLGILDALTEALSDMGFHPSDIFETEPDAGLGNGGLGRLAACYMDSMATLGIPATGYSICYELGAFRQKIVNGEQTELPDDWLNLGEAWLIPKPDETEEVRFGGTVDQRWEDGRLRVFHTGYVSVLAVPRDMAVSGYGTRQVNTLRLWDAKAPVSIDMSLFSKGEYLKASEQNAMAAVIAKVLYPADHHPEGKALRLKQQYFFVSATAQSILRRHYNEFGTLRDFHLRHVIQINDTHPALAIPELMRIFMDDYGFGWDEAWRIVSNTVAYTNHTVLPEALEHWSQDLMEPLLPRIWNILCEINNRYGAQVSAFYPGDGDKLRDTAIVWNREVRMANLCVAACFSVNGVSAMHSDILRNQLFRDAAAMAPDKFKNVTNGIDHRRWLAQVNPGMDALVRELTGNDGYLLEPQRLRELERFSSDGAVLERLEKIKAQNKESFARYARREWGFALNTGAIFDVQAKRLHEYKRQLLNAMHILHLYLTLKDNPNMDFHPRVFLFGAKAAPAYQTAKEIIRLISSLSAQIAADPVCKDRLQVFFLPNYRVSLAEALIPASEISEQISAAGKEASGTGNMKFMMNGAVTIGTLDGANVEMHQLLGDENMFLFGLTAKEAEALRAAGYNPREYYDRNPALRRVLEEMAKGFGDGVSYAHLTERLLTGAHCLPDEFFLLPDFEPYRRAQERAGEVYRDRDAWNRMSLLNIARSGGFAADRSIGDYAREIWSVPYRKFPDPNHSR</sequence>
<dbReference type="GO" id="GO:0005980">
    <property type="term" value="P:glycogen catabolic process"/>
    <property type="evidence" value="ECO:0007669"/>
    <property type="project" value="TreeGrafter"/>
</dbReference>
<dbReference type="NCBIfam" id="TIGR02093">
    <property type="entry name" value="P_ylase"/>
    <property type="match status" value="1"/>
</dbReference>
<dbReference type="FunFam" id="3.40.50.2000:FF:000153">
    <property type="entry name" value="Alpha-1,4 glucan phosphorylase"/>
    <property type="match status" value="1"/>
</dbReference>
<dbReference type="FunFam" id="3.40.50.2000:FF:000005">
    <property type="entry name" value="Alpha-1,4 glucan phosphorylase"/>
    <property type="match status" value="1"/>
</dbReference>
<organism evidence="13 14">
    <name type="scientific">Papillibacter cinnamivorans DSM 12816</name>
    <dbReference type="NCBI Taxonomy" id="1122930"/>
    <lineage>
        <taxon>Bacteria</taxon>
        <taxon>Bacillati</taxon>
        <taxon>Bacillota</taxon>
        <taxon>Clostridia</taxon>
        <taxon>Eubacteriales</taxon>
        <taxon>Oscillospiraceae</taxon>
        <taxon>Papillibacter</taxon>
    </lineage>
</organism>
<keyword evidence="6 12" id="KW-0328">Glycosyltransferase</keyword>
<evidence type="ECO:0000256" key="7">
    <source>
        <dbReference type="ARBA" id="ARBA00022679"/>
    </source>
</evidence>
<keyword evidence="5" id="KW-0321">Glycogen metabolism</keyword>
<evidence type="ECO:0000313" key="14">
    <source>
        <dbReference type="Proteomes" id="UP000192790"/>
    </source>
</evidence>
<evidence type="ECO:0000256" key="12">
    <source>
        <dbReference type="RuleBase" id="RU000587"/>
    </source>
</evidence>
<comment type="function">
    <text evidence="10">Phosphorylase is an important allosteric enzyme in carbohydrate metabolism. Enzymes from different sources differ in their regulatory mechanisms and in their natural substrates. However, all known phosphorylases share catalytic and structural properties.</text>
</comment>
<dbReference type="GO" id="GO:0030170">
    <property type="term" value="F:pyridoxal phosphate binding"/>
    <property type="evidence" value="ECO:0007669"/>
    <property type="project" value="InterPro"/>
</dbReference>
<evidence type="ECO:0000256" key="1">
    <source>
        <dbReference type="ARBA" id="ARBA00001275"/>
    </source>
</evidence>
<dbReference type="Pfam" id="PF00343">
    <property type="entry name" value="Phosphorylase"/>
    <property type="match status" value="1"/>
</dbReference>
<keyword evidence="14" id="KW-1185">Reference proteome</keyword>
<dbReference type="InterPro" id="IPR000811">
    <property type="entry name" value="Glyco_trans_35"/>
</dbReference>
<keyword evidence="7 12" id="KW-0808">Transferase</keyword>
<dbReference type="EMBL" id="FWXW01000003">
    <property type="protein sequence ID" value="SMC55831.1"/>
    <property type="molecule type" value="Genomic_DNA"/>
</dbReference>
<dbReference type="STRING" id="1122930.SAMN02745168_1507"/>
<accession>A0A1W2A5Y0</accession>
<dbReference type="InterPro" id="IPR011833">
    <property type="entry name" value="Glycg_phsphrylas"/>
</dbReference>
<dbReference type="CDD" id="cd04300">
    <property type="entry name" value="GT35_Glycogen_Phosphorylase"/>
    <property type="match status" value="1"/>
</dbReference>
<dbReference type="AlphaFoldDB" id="A0A1W2A5Y0"/>
<evidence type="ECO:0000256" key="11">
    <source>
        <dbReference type="PIRSR" id="PIRSR000460-1"/>
    </source>
</evidence>
<proteinExistence type="inferred from homology"/>
<keyword evidence="9 12" id="KW-0119">Carbohydrate metabolism</keyword>
<comment type="catalytic activity">
    <reaction evidence="1 12">
        <text>[(1-&gt;4)-alpha-D-glucosyl](n) + phosphate = [(1-&gt;4)-alpha-D-glucosyl](n-1) + alpha-D-glucose 1-phosphate</text>
        <dbReference type="Rhea" id="RHEA:41732"/>
        <dbReference type="Rhea" id="RHEA-COMP:9584"/>
        <dbReference type="Rhea" id="RHEA-COMP:9586"/>
        <dbReference type="ChEBI" id="CHEBI:15444"/>
        <dbReference type="ChEBI" id="CHEBI:43474"/>
        <dbReference type="ChEBI" id="CHEBI:58601"/>
        <dbReference type="EC" id="2.4.1.1"/>
    </reaction>
</comment>
<dbReference type="GO" id="GO:0005737">
    <property type="term" value="C:cytoplasm"/>
    <property type="evidence" value="ECO:0007669"/>
    <property type="project" value="TreeGrafter"/>
</dbReference>
<evidence type="ECO:0000256" key="8">
    <source>
        <dbReference type="ARBA" id="ARBA00022898"/>
    </source>
</evidence>
<name>A0A1W2A5Y0_9FIRM</name>
<evidence type="ECO:0000313" key="13">
    <source>
        <dbReference type="EMBL" id="SMC55831.1"/>
    </source>
</evidence>
<dbReference type="InterPro" id="IPR035090">
    <property type="entry name" value="Pyridoxal_P_attach_site"/>
</dbReference>
<reference evidence="13 14" key="1">
    <citation type="submission" date="2017-04" db="EMBL/GenBank/DDBJ databases">
        <authorList>
            <person name="Afonso C.L."/>
            <person name="Miller P.J."/>
            <person name="Scott M.A."/>
            <person name="Spackman E."/>
            <person name="Goraichik I."/>
            <person name="Dimitrov K.M."/>
            <person name="Suarez D.L."/>
            <person name="Swayne D.E."/>
        </authorList>
    </citation>
    <scope>NUCLEOTIDE SEQUENCE [LARGE SCALE GENOMIC DNA]</scope>
    <source>
        <strain evidence="13 14">DSM 12816</strain>
    </source>
</reference>
<evidence type="ECO:0000256" key="10">
    <source>
        <dbReference type="ARBA" id="ARBA00025174"/>
    </source>
</evidence>
<evidence type="ECO:0000256" key="5">
    <source>
        <dbReference type="ARBA" id="ARBA00022600"/>
    </source>
</evidence>
<dbReference type="GO" id="GO:0008184">
    <property type="term" value="F:glycogen phosphorylase activity"/>
    <property type="evidence" value="ECO:0007669"/>
    <property type="project" value="InterPro"/>
</dbReference>
<evidence type="ECO:0000256" key="9">
    <source>
        <dbReference type="ARBA" id="ARBA00023277"/>
    </source>
</evidence>
<comment type="function">
    <text evidence="12">Allosteric enzyme that catalyzes the rate-limiting step in glycogen catabolism, the phosphorolytic cleavage of glycogen to produce glucose-1-phosphate, and plays a central role in maintaining cellular and organismal glucose homeostasis.</text>
</comment>
<evidence type="ECO:0000256" key="4">
    <source>
        <dbReference type="ARBA" id="ARBA00022553"/>
    </source>
</evidence>
<dbReference type="Gene3D" id="3.40.50.2000">
    <property type="entry name" value="Glycogen Phosphorylase B"/>
    <property type="match status" value="2"/>
</dbReference>
<dbReference type="RefSeq" id="WP_084234118.1">
    <property type="nucleotide sequence ID" value="NZ_FWXW01000003.1"/>
</dbReference>
<dbReference type="OrthoDB" id="9760804at2"/>
<dbReference type="PANTHER" id="PTHR11468">
    <property type="entry name" value="GLYCOGEN PHOSPHORYLASE"/>
    <property type="match status" value="1"/>
</dbReference>
<dbReference type="PROSITE" id="PS00102">
    <property type="entry name" value="PHOSPHORYLASE"/>
    <property type="match status" value="1"/>
</dbReference>
<dbReference type="Proteomes" id="UP000192790">
    <property type="component" value="Unassembled WGS sequence"/>
</dbReference>
<dbReference type="PIRSF" id="PIRSF000460">
    <property type="entry name" value="Pprylas_GlgP"/>
    <property type="match status" value="1"/>
</dbReference>
<evidence type="ECO:0000256" key="2">
    <source>
        <dbReference type="ARBA" id="ARBA00001933"/>
    </source>
</evidence>
<protein>
    <recommendedName>
        <fullName evidence="12">Alpha-1,4 glucan phosphorylase</fullName>
        <ecNumber evidence="12">2.4.1.1</ecNumber>
    </recommendedName>
</protein>
<keyword evidence="8 11" id="KW-0663">Pyridoxal phosphate</keyword>
<evidence type="ECO:0000256" key="6">
    <source>
        <dbReference type="ARBA" id="ARBA00022676"/>
    </source>
</evidence>
<gene>
    <name evidence="13" type="ORF">SAMN02745168_1507</name>
</gene>